<organism evidence="2 3">
    <name type="scientific">Prorocentrum cordatum</name>
    <dbReference type="NCBI Taxonomy" id="2364126"/>
    <lineage>
        <taxon>Eukaryota</taxon>
        <taxon>Sar</taxon>
        <taxon>Alveolata</taxon>
        <taxon>Dinophyceae</taxon>
        <taxon>Prorocentrales</taxon>
        <taxon>Prorocentraceae</taxon>
        <taxon>Prorocentrum</taxon>
    </lineage>
</organism>
<accession>A0ABN9TZW1</accession>
<evidence type="ECO:0000313" key="2">
    <source>
        <dbReference type="EMBL" id="CAK0851306.1"/>
    </source>
</evidence>
<feature type="compositionally biased region" description="Acidic residues" evidence="1">
    <location>
        <begin position="17"/>
        <end position="28"/>
    </location>
</feature>
<name>A0ABN9TZW1_9DINO</name>
<dbReference type="EMBL" id="CAUYUJ010015226">
    <property type="protein sequence ID" value="CAK0851306.1"/>
    <property type="molecule type" value="Genomic_DNA"/>
</dbReference>
<gene>
    <name evidence="2" type="ORF">PCOR1329_LOCUS43475</name>
</gene>
<evidence type="ECO:0000313" key="3">
    <source>
        <dbReference type="Proteomes" id="UP001189429"/>
    </source>
</evidence>
<evidence type="ECO:0000256" key="1">
    <source>
        <dbReference type="SAM" id="MobiDB-lite"/>
    </source>
</evidence>
<dbReference type="Proteomes" id="UP001189429">
    <property type="component" value="Unassembled WGS sequence"/>
</dbReference>
<sequence>MPCVSRPQWDAQRHTDTEEEEEEEEGDSMPDRGRAPAAPRAEHPQAPFLSLGGRRAEKSGPAARADEEAEDAEGGGGERRGGGGEGGR</sequence>
<keyword evidence="3" id="KW-1185">Reference proteome</keyword>
<comment type="caution">
    <text evidence="2">The sequence shown here is derived from an EMBL/GenBank/DDBJ whole genome shotgun (WGS) entry which is preliminary data.</text>
</comment>
<reference evidence="2" key="1">
    <citation type="submission" date="2023-10" db="EMBL/GenBank/DDBJ databases">
        <authorList>
            <person name="Chen Y."/>
            <person name="Shah S."/>
            <person name="Dougan E. K."/>
            <person name="Thang M."/>
            <person name="Chan C."/>
        </authorList>
    </citation>
    <scope>NUCLEOTIDE SEQUENCE [LARGE SCALE GENOMIC DNA]</scope>
</reference>
<protein>
    <submittedName>
        <fullName evidence="2">Uncharacterized protein</fullName>
    </submittedName>
</protein>
<feature type="compositionally biased region" description="Basic and acidic residues" evidence="1">
    <location>
        <begin position="76"/>
        <end position="88"/>
    </location>
</feature>
<feature type="compositionally biased region" description="Low complexity" evidence="1">
    <location>
        <begin position="35"/>
        <end position="47"/>
    </location>
</feature>
<feature type="region of interest" description="Disordered" evidence="1">
    <location>
        <begin position="1"/>
        <end position="88"/>
    </location>
</feature>
<proteinExistence type="predicted"/>